<sequence length="95" mass="11005">MSRHRQALADEKALLLQQIALQRLDLHREVMHTEQLCQRLDRSLGVLWRLRRPLSLLGGVIAVYAARHPSRLMGGARRVVALWSALRLARRTFYP</sequence>
<protein>
    <recommendedName>
        <fullName evidence="3">YqjK-like protein</fullName>
    </recommendedName>
</protein>
<organism evidence="1 2">
    <name type="scientific">Edwardsiella tarda</name>
    <dbReference type="NCBI Taxonomy" id="636"/>
    <lineage>
        <taxon>Bacteria</taxon>
        <taxon>Pseudomonadati</taxon>
        <taxon>Pseudomonadota</taxon>
        <taxon>Gammaproteobacteria</taxon>
        <taxon>Enterobacterales</taxon>
        <taxon>Hafniaceae</taxon>
        <taxon>Edwardsiella</taxon>
    </lineage>
</organism>
<evidence type="ECO:0000313" key="2">
    <source>
        <dbReference type="Proteomes" id="UP000219788"/>
    </source>
</evidence>
<accession>A0A2A7U624</accession>
<dbReference type="EMBL" id="PDDV01000013">
    <property type="protein sequence ID" value="PEH73790.1"/>
    <property type="molecule type" value="Genomic_DNA"/>
</dbReference>
<evidence type="ECO:0000313" key="1">
    <source>
        <dbReference type="EMBL" id="PEH73790.1"/>
    </source>
</evidence>
<name>A0A2A7U624_EDWTA</name>
<dbReference type="RefSeq" id="WP_098143443.1">
    <property type="nucleotide sequence ID" value="NZ_AP028090.1"/>
</dbReference>
<dbReference type="OrthoDB" id="6504948at2"/>
<reference evidence="2" key="1">
    <citation type="submission" date="2017-09" db="EMBL/GenBank/DDBJ databases">
        <title>FDA dAtabase for Regulatory Grade micrObial Sequences (FDA-ARGOS): Supporting development and validation of Infectious Disease Dx tests.</title>
        <authorList>
            <person name="Goldberg B."/>
            <person name="Campos J."/>
            <person name="Tallon L."/>
            <person name="Sadzewicz L."/>
            <person name="Ott S."/>
            <person name="Zhao X."/>
            <person name="Nagaraj S."/>
            <person name="Vavikolanu K."/>
            <person name="Aluvathingal J."/>
            <person name="Nadendla S."/>
            <person name="Geyer C."/>
            <person name="Sichtig H."/>
        </authorList>
    </citation>
    <scope>NUCLEOTIDE SEQUENCE [LARGE SCALE GENOMIC DNA]</scope>
    <source>
        <strain evidence="2">FDAARGOS_370</strain>
    </source>
</reference>
<dbReference type="AlphaFoldDB" id="A0A2A7U624"/>
<dbReference type="InterPro" id="IPR025612">
    <property type="entry name" value="YqjK"/>
</dbReference>
<dbReference type="Pfam" id="PF13997">
    <property type="entry name" value="YqjK"/>
    <property type="match status" value="1"/>
</dbReference>
<dbReference type="Proteomes" id="UP000219788">
    <property type="component" value="Unassembled WGS sequence"/>
</dbReference>
<dbReference type="STRING" id="636.AAW15_13910"/>
<evidence type="ECO:0008006" key="3">
    <source>
        <dbReference type="Google" id="ProtNLM"/>
    </source>
</evidence>
<proteinExistence type="predicted"/>
<gene>
    <name evidence="1" type="ORF">CRM76_18575</name>
</gene>
<comment type="caution">
    <text evidence="1">The sequence shown here is derived from an EMBL/GenBank/DDBJ whole genome shotgun (WGS) entry which is preliminary data.</text>
</comment>